<organism evidence="1">
    <name type="scientific">human gut metagenome</name>
    <dbReference type="NCBI Taxonomy" id="408170"/>
    <lineage>
        <taxon>unclassified sequences</taxon>
        <taxon>metagenomes</taxon>
        <taxon>organismal metagenomes</taxon>
    </lineage>
</organism>
<evidence type="ECO:0000313" key="1">
    <source>
        <dbReference type="EMBL" id="EKC55110.1"/>
    </source>
</evidence>
<dbReference type="Gene3D" id="2.120.10.30">
    <property type="entry name" value="TolB, C-terminal domain"/>
    <property type="match status" value="1"/>
</dbReference>
<dbReference type="InterPro" id="IPR011042">
    <property type="entry name" value="6-blade_b-propeller_TolB-like"/>
</dbReference>
<proteinExistence type="predicted"/>
<feature type="non-terminal residue" evidence="1">
    <location>
        <position position="89"/>
    </location>
</feature>
<protein>
    <submittedName>
        <fullName evidence="1">Exported peptidase</fullName>
    </submittedName>
</protein>
<sequence length="89" mass="10013">MDGKYEYSYSDGDQWYQWSPDSKWILTNYIGIGGWNNKDVALVNASGNGEIHNLTESGYSDGNAKWVLDGKAMIWESDRAGFRSHGSWG</sequence>
<accession>K1SMP2</accession>
<comment type="caution">
    <text evidence="1">The sequence shown here is derived from an EMBL/GenBank/DDBJ whole genome shotgun (WGS) entry which is preliminary data.</text>
</comment>
<gene>
    <name evidence="1" type="ORF">OBE_11724</name>
</gene>
<dbReference type="EMBL" id="AJWZ01008083">
    <property type="protein sequence ID" value="EKC55110.1"/>
    <property type="molecule type" value="Genomic_DNA"/>
</dbReference>
<reference evidence="1" key="1">
    <citation type="journal article" date="2013" name="Environ. Microbiol.">
        <title>Microbiota from the distal guts of lean and obese adolescents exhibit partial functional redundancy besides clear differences in community structure.</title>
        <authorList>
            <person name="Ferrer M."/>
            <person name="Ruiz A."/>
            <person name="Lanza F."/>
            <person name="Haange S.B."/>
            <person name="Oberbach A."/>
            <person name="Till H."/>
            <person name="Bargiela R."/>
            <person name="Campoy C."/>
            <person name="Segura M.T."/>
            <person name="Richter M."/>
            <person name="von Bergen M."/>
            <person name="Seifert J."/>
            <person name="Suarez A."/>
        </authorList>
    </citation>
    <scope>NUCLEOTIDE SEQUENCE</scope>
</reference>
<dbReference type="SUPFAM" id="SSF82171">
    <property type="entry name" value="DPP6 N-terminal domain-like"/>
    <property type="match status" value="1"/>
</dbReference>
<name>K1SMP2_9ZZZZ</name>
<dbReference type="AlphaFoldDB" id="K1SMP2"/>